<dbReference type="Gene3D" id="3.40.50.360">
    <property type="match status" value="1"/>
</dbReference>
<evidence type="ECO:0000313" key="7">
    <source>
        <dbReference type="Proteomes" id="UP000290204"/>
    </source>
</evidence>
<proteinExistence type="inferred from homology"/>
<evidence type="ECO:0000256" key="1">
    <source>
        <dbReference type="ARBA" id="ARBA00001974"/>
    </source>
</evidence>
<keyword evidence="7" id="KW-1185">Reference proteome</keyword>
<protein>
    <submittedName>
        <fullName evidence="6">Flavodoxin family protein</fullName>
    </submittedName>
</protein>
<dbReference type="Pfam" id="PF02525">
    <property type="entry name" value="Flavodoxin_2"/>
    <property type="match status" value="1"/>
</dbReference>
<reference evidence="6 7" key="1">
    <citation type="submission" date="2019-01" db="EMBL/GenBank/DDBJ databases">
        <title>Lacibacter sp. strain TTM-7.</title>
        <authorList>
            <person name="Chen W.-M."/>
        </authorList>
    </citation>
    <scope>NUCLEOTIDE SEQUENCE [LARGE SCALE GENOMIC DNA]</scope>
    <source>
        <strain evidence="6 7">TTM-7</strain>
    </source>
</reference>
<comment type="caution">
    <text evidence="6">The sequence shown here is derived from an EMBL/GenBank/DDBJ whole genome shotgun (WGS) entry which is preliminary data.</text>
</comment>
<dbReference type="InterPro" id="IPR029039">
    <property type="entry name" value="Flavoprotein-like_sf"/>
</dbReference>
<keyword evidence="3" id="KW-0274">FAD</keyword>
<dbReference type="AlphaFoldDB" id="A0A4Q1CJI9"/>
<dbReference type="InterPro" id="IPR052397">
    <property type="entry name" value="NADPH-QR_MdaB"/>
</dbReference>
<dbReference type="Proteomes" id="UP000290204">
    <property type="component" value="Unassembled WGS sequence"/>
</dbReference>
<evidence type="ECO:0000256" key="4">
    <source>
        <dbReference type="ARBA" id="ARBA00037981"/>
    </source>
</evidence>
<comment type="similarity">
    <text evidence="4">Belongs to the oxidoreductase MdaB family.</text>
</comment>
<dbReference type="PANTHER" id="PTHR46305">
    <property type="match status" value="1"/>
</dbReference>
<sequence>MKIFIINGGQVFAHSGGFLNQRITEWDQSFFTHENGFELKTTNINHAYDLQEEVEKFVWADIIIYHFPVWWFSVPHGLKEYLDKVLTAGHRAGMYYSDGRKMNNPDRNYGTGGLLHGRKYMVTTSWNAPEAAFTLEDEFFQQKSVDEGVLFGFHRMNAFLALSALPSFHFHDVEKNMTADRLEQFRLDYLQHLSAEIFQTQLHAIEQ</sequence>
<dbReference type="RefSeq" id="WP_129130750.1">
    <property type="nucleotide sequence ID" value="NZ_SDHW01000002.1"/>
</dbReference>
<gene>
    <name evidence="6" type="ORF">ESA94_10015</name>
</gene>
<dbReference type="OrthoDB" id="652200at2"/>
<dbReference type="SUPFAM" id="SSF52218">
    <property type="entry name" value="Flavoproteins"/>
    <property type="match status" value="1"/>
</dbReference>
<evidence type="ECO:0000259" key="5">
    <source>
        <dbReference type="Pfam" id="PF02525"/>
    </source>
</evidence>
<dbReference type="InterPro" id="IPR003680">
    <property type="entry name" value="Flavodoxin_fold"/>
</dbReference>
<keyword evidence="2" id="KW-0285">Flavoprotein</keyword>
<dbReference type="PANTHER" id="PTHR46305:SF3">
    <property type="entry name" value="NADPH:QUINONE OXIDOREDUCTASE MDAB"/>
    <property type="match status" value="1"/>
</dbReference>
<evidence type="ECO:0000256" key="2">
    <source>
        <dbReference type="ARBA" id="ARBA00022630"/>
    </source>
</evidence>
<name>A0A4Q1CJI9_9BACT</name>
<accession>A0A4Q1CJI9</accession>
<organism evidence="6 7">
    <name type="scientific">Lacibacter luteus</name>
    <dbReference type="NCBI Taxonomy" id="2508719"/>
    <lineage>
        <taxon>Bacteria</taxon>
        <taxon>Pseudomonadati</taxon>
        <taxon>Bacteroidota</taxon>
        <taxon>Chitinophagia</taxon>
        <taxon>Chitinophagales</taxon>
        <taxon>Chitinophagaceae</taxon>
        <taxon>Lacibacter</taxon>
    </lineage>
</organism>
<evidence type="ECO:0000313" key="6">
    <source>
        <dbReference type="EMBL" id="RXK60789.1"/>
    </source>
</evidence>
<evidence type="ECO:0000256" key="3">
    <source>
        <dbReference type="ARBA" id="ARBA00022827"/>
    </source>
</evidence>
<dbReference type="EMBL" id="SDHW01000002">
    <property type="protein sequence ID" value="RXK60789.1"/>
    <property type="molecule type" value="Genomic_DNA"/>
</dbReference>
<comment type="cofactor">
    <cofactor evidence="1">
        <name>FAD</name>
        <dbReference type="ChEBI" id="CHEBI:57692"/>
    </cofactor>
</comment>
<feature type="domain" description="Flavodoxin-like fold" evidence="5">
    <location>
        <begin position="1"/>
        <end position="193"/>
    </location>
</feature>